<dbReference type="Gramene" id="ABO97267">
    <property type="protein sequence ID" value="ABO97267"/>
    <property type="gene ID" value="OSTLU_32752"/>
</dbReference>
<dbReference type="KEGG" id="olu:OSTLU_32752"/>
<proteinExistence type="predicted"/>
<dbReference type="HOGENOM" id="CLU_892522_0_0_1"/>
<reference evidence="3 4" key="1">
    <citation type="journal article" date="2007" name="Proc. Natl. Acad. Sci. U.S.A.">
        <title>The tiny eukaryote Ostreococcus provides genomic insights into the paradox of plankton speciation.</title>
        <authorList>
            <person name="Palenik B."/>
            <person name="Grimwood J."/>
            <person name="Aerts A."/>
            <person name="Rouze P."/>
            <person name="Salamov A."/>
            <person name="Putnam N."/>
            <person name="Dupont C."/>
            <person name="Jorgensen R."/>
            <person name="Derelle E."/>
            <person name="Rombauts S."/>
            <person name="Zhou K."/>
            <person name="Otillar R."/>
            <person name="Merchant S.S."/>
            <person name="Podell S."/>
            <person name="Gaasterland T."/>
            <person name="Napoli C."/>
            <person name="Gendler K."/>
            <person name="Manuell A."/>
            <person name="Tai V."/>
            <person name="Vallon O."/>
            <person name="Piganeau G."/>
            <person name="Jancek S."/>
            <person name="Heijde M."/>
            <person name="Jabbari K."/>
            <person name="Bowler C."/>
            <person name="Lohr M."/>
            <person name="Robbens S."/>
            <person name="Werner G."/>
            <person name="Dubchak I."/>
            <person name="Pazour G.J."/>
            <person name="Ren Q."/>
            <person name="Paulsen I."/>
            <person name="Delwiche C."/>
            <person name="Schmutz J."/>
            <person name="Rokhsar D."/>
            <person name="Van de Peer Y."/>
            <person name="Moreau H."/>
            <person name="Grigoriev I.V."/>
        </authorList>
    </citation>
    <scope>NUCLEOTIDE SEQUENCE [LARGE SCALE GENOMIC DNA]</scope>
    <source>
        <strain evidence="3 4">CCE9901</strain>
    </source>
</reference>
<dbReference type="RefSeq" id="XP_001418974.1">
    <property type="nucleotide sequence ID" value="XM_001418937.1"/>
</dbReference>
<accession>A4S0H8</accession>
<keyword evidence="4" id="KW-1185">Reference proteome</keyword>
<dbReference type="EMBL" id="CP000587">
    <property type="protein sequence ID" value="ABO97267.1"/>
    <property type="molecule type" value="Genomic_DNA"/>
</dbReference>
<evidence type="ECO:0000256" key="2">
    <source>
        <dbReference type="SAM" id="MobiDB-lite"/>
    </source>
</evidence>
<feature type="compositionally biased region" description="Low complexity" evidence="2">
    <location>
        <begin position="97"/>
        <end position="113"/>
    </location>
</feature>
<gene>
    <name evidence="3" type="ORF">OSTLU_32752</name>
</gene>
<feature type="region of interest" description="Disordered" evidence="2">
    <location>
        <begin position="84"/>
        <end position="120"/>
    </location>
</feature>
<evidence type="ECO:0000313" key="4">
    <source>
        <dbReference type="Proteomes" id="UP000001568"/>
    </source>
</evidence>
<dbReference type="AlphaFoldDB" id="A4S0H8"/>
<sequence length="312" mass="33771">MDAGDDYSEFATRRGAKANGRAATAGDGRGTRFRLWRDDGDDDGRARRWAGDLDSAGARSGGIWEVGGKATRDARRDGEGVARALDFDDDDGGGWEGAAASTTTSCASSTSRLRSARGDDDVAVFDEEAARDEAAEAEAEDDEARGALRGALDAVDLASRNAISRRFDVESVKELARECARARRAAGVRDLRFVDDADDELARESRLEEARAKCRAKVAEAEADFLRREAEEVKEKYISRYGDAGRAWVASLSARVDEWHADCAQKLTTVATSPRYADVDSSGAATLAATKWLHLLDASPTKRRRSLAARED</sequence>
<dbReference type="Proteomes" id="UP000001568">
    <property type="component" value="Chromosome 7"/>
</dbReference>
<protein>
    <submittedName>
        <fullName evidence="3">Uncharacterized protein</fullName>
    </submittedName>
</protein>
<feature type="region of interest" description="Disordered" evidence="2">
    <location>
        <begin position="1"/>
        <end position="45"/>
    </location>
</feature>
<evidence type="ECO:0000256" key="1">
    <source>
        <dbReference type="SAM" id="Coils"/>
    </source>
</evidence>
<keyword evidence="1" id="KW-0175">Coiled coil</keyword>
<dbReference type="GeneID" id="5002774"/>
<organism evidence="3 4">
    <name type="scientific">Ostreococcus lucimarinus (strain CCE9901)</name>
    <dbReference type="NCBI Taxonomy" id="436017"/>
    <lineage>
        <taxon>Eukaryota</taxon>
        <taxon>Viridiplantae</taxon>
        <taxon>Chlorophyta</taxon>
        <taxon>Mamiellophyceae</taxon>
        <taxon>Mamiellales</taxon>
        <taxon>Bathycoccaceae</taxon>
        <taxon>Ostreococcus</taxon>
    </lineage>
</organism>
<evidence type="ECO:0000313" key="3">
    <source>
        <dbReference type="EMBL" id="ABO97267.1"/>
    </source>
</evidence>
<name>A4S0H8_OSTLU</name>
<feature type="compositionally biased region" description="Basic and acidic residues" evidence="2">
    <location>
        <begin position="35"/>
        <end position="45"/>
    </location>
</feature>
<feature type="coiled-coil region" evidence="1">
    <location>
        <begin position="204"/>
        <end position="236"/>
    </location>
</feature>